<name>A0AAN8A5H1_9PEZI</name>
<comment type="caution">
    <text evidence="2">The sequence shown here is derived from an EMBL/GenBank/DDBJ whole genome shotgun (WGS) entry which is preliminary data.</text>
</comment>
<evidence type="ECO:0000313" key="3">
    <source>
        <dbReference type="Proteomes" id="UP001310594"/>
    </source>
</evidence>
<reference evidence="2" key="1">
    <citation type="submission" date="2023-08" db="EMBL/GenBank/DDBJ databases">
        <title>Black Yeasts Isolated from many extreme environments.</title>
        <authorList>
            <person name="Coleine C."/>
            <person name="Stajich J.E."/>
            <person name="Selbmann L."/>
        </authorList>
    </citation>
    <scope>NUCLEOTIDE SEQUENCE</scope>
    <source>
        <strain evidence="2">CCFEE 5810</strain>
    </source>
</reference>
<gene>
    <name evidence="2" type="ORF">LTR97_001887</name>
</gene>
<dbReference type="AlphaFoldDB" id="A0AAN8A5H1"/>
<sequence length="224" mass="25751">MDISPAVGVPNLLLGILHLIGVLMLILISCMPHLTCHAFWNIWQWRVKASERAWDHDHDAAFYCLPFFAHLILALLGLLATHMMPMAFGMRLTIMLQFVLLWSAWACIALVCLVLVTLARGVILLKRAVDRARRLRMYGKVRNVGEETALLELDKDGNNLERGNKIHAAFDRRTSIPSFKARERKNVELTWDQDVDNDFKIYGSPVDSVLEDPPRIYTQKRRYQ</sequence>
<keyword evidence="1" id="KW-0812">Transmembrane</keyword>
<protein>
    <submittedName>
        <fullName evidence="2">Uncharacterized protein</fullName>
    </submittedName>
</protein>
<dbReference type="EMBL" id="JAVRQU010000002">
    <property type="protein sequence ID" value="KAK5706895.1"/>
    <property type="molecule type" value="Genomic_DNA"/>
</dbReference>
<keyword evidence="1" id="KW-1133">Transmembrane helix</keyword>
<feature type="transmembrane region" description="Helical" evidence="1">
    <location>
        <begin position="60"/>
        <end position="80"/>
    </location>
</feature>
<organism evidence="2 3">
    <name type="scientific">Elasticomyces elasticus</name>
    <dbReference type="NCBI Taxonomy" id="574655"/>
    <lineage>
        <taxon>Eukaryota</taxon>
        <taxon>Fungi</taxon>
        <taxon>Dikarya</taxon>
        <taxon>Ascomycota</taxon>
        <taxon>Pezizomycotina</taxon>
        <taxon>Dothideomycetes</taxon>
        <taxon>Dothideomycetidae</taxon>
        <taxon>Mycosphaerellales</taxon>
        <taxon>Teratosphaeriaceae</taxon>
        <taxon>Elasticomyces</taxon>
    </lineage>
</organism>
<feature type="transmembrane region" description="Helical" evidence="1">
    <location>
        <begin position="100"/>
        <end position="125"/>
    </location>
</feature>
<accession>A0AAN8A5H1</accession>
<dbReference type="Proteomes" id="UP001310594">
    <property type="component" value="Unassembled WGS sequence"/>
</dbReference>
<feature type="transmembrane region" description="Helical" evidence="1">
    <location>
        <begin position="12"/>
        <end position="40"/>
    </location>
</feature>
<keyword evidence="1" id="KW-0472">Membrane</keyword>
<evidence type="ECO:0000313" key="2">
    <source>
        <dbReference type="EMBL" id="KAK5706895.1"/>
    </source>
</evidence>
<proteinExistence type="predicted"/>
<evidence type="ECO:0000256" key="1">
    <source>
        <dbReference type="SAM" id="Phobius"/>
    </source>
</evidence>